<feature type="binding site" evidence="11">
    <location>
        <position position="15"/>
    </location>
    <ligand>
        <name>Zn(2+)</name>
        <dbReference type="ChEBI" id="CHEBI:29105"/>
    </ligand>
</feature>
<reference evidence="12 13" key="1">
    <citation type="submission" date="2015-12" db="EMBL/GenBank/DDBJ databases">
        <title>Draft genome sequence of the thermoanaerobe Thermotalea metallivorans, an isolate from the runoff channel of the Great Artesian Basin, Australia.</title>
        <authorList>
            <person name="Patel B.K."/>
        </authorList>
    </citation>
    <scope>NUCLEOTIDE SEQUENCE [LARGE SCALE GENOMIC DNA]</scope>
    <source>
        <strain evidence="12 13">B2-1</strain>
    </source>
</reference>
<dbReference type="SUPFAM" id="SSF55620">
    <property type="entry name" value="Tetrahydrobiopterin biosynthesis enzymes-like"/>
    <property type="match status" value="1"/>
</dbReference>
<evidence type="ECO:0000256" key="5">
    <source>
        <dbReference type="ARBA" id="ARBA00022723"/>
    </source>
</evidence>
<dbReference type="Gene3D" id="3.30.479.10">
    <property type="entry name" value="6-pyruvoyl tetrahydropterin synthase/QueD"/>
    <property type="match status" value="1"/>
</dbReference>
<evidence type="ECO:0000256" key="2">
    <source>
        <dbReference type="ARBA" id="ARBA00008900"/>
    </source>
</evidence>
<proteinExistence type="inferred from homology"/>
<dbReference type="STRING" id="520762.AN619_04660"/>
<dbReference type="GO" id="GO:0046872">
    <property type="term" value="F:metal ion binding"/>
    <property type="evidence" value="ECO:0007669"/>
    <property type="project" value="UniProtKB-KW"/>
</dbReference>
<dbReference type="InterPro" id="IPR038418">
    <property type="entry name" value="6-PTP_synth/QueD_sf"/>
</dbReference>
<feature type="active site" description="Charge relay system" evidence="10">
    <location>
        <position position="143"/>
    </location>
</feature>
<name>A0A140LAA6_9FIRM</name>
<dbReference type="Pfam" id="PF01242">
    <property type="entry name" value="PTPS"/>
    <property type="match status" value="1"/>
</dbReference>
<dbReference type="Proteomes" id="UP000070456">
    <property type="component" value="Unassembled WGS sequence"/>
</dbReference>
<feature type="binding site" evidence="11">
    <location>
        <position position="30"/>
    </location>
    <ligand>
        <name>Zn(2+)</name>
        <dbReference type="ChEBI" id="CHEBI:29105"/>
    </ligand>
</feature>
<evidence type="ECO:0000256" key="6">
    <source>
        <dbReference type="ARBA" id="ARBA00022833"/>
    </source>
</evidence>
<dbReference type="PANTHER" id="PTHR12589">
    <property type="entry name" value="PYRUVOYL TETRAHYDROBIOPTERIN SYNTHASE"/>
    <property type="match status" value="1"/>
</dbReference>
<evidence type="ECO:0000256" key="9">
    <source>
        <dbReference type="ARBA" id="ARBA00048807"/>
    </source>
</evidence>
<sequence length="159" mass="18105">MKIAVTKEFTFDCAHMLSNHEGLCANLHGHTYKLQITVQASDFQETNLGSSSSEGMVIDFKELNAIVHDLIISKFDHSFICWENGCEAERELASVAKKYGLRVATLMERPTAENICKHFFKLLRNYFKTKNYSIDIVSARLWETPTSFAEVMDHDVSCC</sequence>
<accession>A0A140LAA6</accession>
<keyword evidence="5 11" id="KW-0479">Metal-binding</keyword>
<comment type="similarity">
    <text evidence="2">Belongs to the PTPS family. QueD subfamily.</text>
</comment>
<dbReference type="OrthoDB" id="9804698at2"/>
<dbReference type="AlphaFoldDB" id="A0A140LAA6"/>
<evidence type="ECO:0000256" key="1">
    <source>
        <dbReference type="ARBA" id="ARBA00005061"/>
    </source>
</evidence>
<evidence type="ECO:0000313" key="13">
    <source>
        <dbReference type="Proteomes" id="UP000070456"/>
    </source>
</evidence>
<evidence type="ECO:0000256" key="11">
    <source>
        <dbReference type="PIRSR" id="PIRSR006113-2"/>
    </source>
</evidence>
<evidence type="ECO:0000313" key="12">
    <source>
        <dbReference type="EMBL" id="KXG77481.1"/>
    </source>
</evidence>
<comment type="caution">
    <text evidence="12">The sequence shown here is derived from an EMBL/GenBank/DDBJ whole genome shotgun (WGS) entry which is preliminary data.</text>
</comment>
<evidence type="ECO:0000256" key="10">
    <source>
        <dbReference type="PIRSR" id="PIRSR006113-1"/>
    </source>
</evidence>
<dbReference type="InterPro" id="IPR007115">
    <property type="entry name" value="6-PTP_synth/QueD"/>
</dbReference>
<evidence type="ECO:0000256" key="7">
    <source>
        <dbReference type="ARBA" id="ARBA00023239"/>
    </source>
</evidence>
<gene>
    <name evidence="12" type="primary">queD</name>
    <name evidence="12" type="ORF">AN619_04660</name>
</gene>
<dbReference type="GO" id="GO:0070497">
    <property type="term" value="F:6-carboxytetrahydropterin synthase activity"/>
    <property type="evidence" value="ECO:0007669"/>
    <property type="project" value="UniProtKB-EC"/>
</dbReference>
<keyword evidence="6 11" id="KW-0862">Zinc</keyword>
<feature type="active site" description="Charge relay system" evidence="10">
    <location>
        <position position="77"/>
    </location>
</feature>
<comment type="catalytic activity">
    <reaction evidence="9">
        <text>7,8-dihydroneopterin 3'-triphosphate + H2O = 6-carboxy-5,6,7,8-tetrahydropterin + triphosphate + acetaldehyde + 2 H(+)</text>
        <dbReference type="Rhea" id="RHEA:27966"/>
        <dbReference type="ChEBI" id="CHEBI:15343"/>
        <dbReference type="ChEBI" id="CHEBI:15377"/>
        <dbReference type="ChEBI" id="CHEBI:15378"/>
        <dbReference type="ChEBI" id="CHEBI:18036"/>
        <dbReference type="ChEBI" id="CHEBI:58462"/>
        <dbReference type="ChEBI" id="CHEBI:61032"/>
        <dbReference type="EC" id="4.1.2.50"/>
    </reaction>
</comment>
<organism evidence="12 13">
    <name type="scientific">Thermotalea metallivorans</name>
    <dbReference type="NCBI Taxonomy" id="520762"/>
    <lineage>
        <taxon>Bacteria</taxon>
        <taxon>Bacillati</taxon>
        <taxon>Bacillota</taxon>
        <taxon>Clostridia</taxon>
        <taxon>Peptostreptococcales</taxon>
        <taxon>Thermotaleaceae</taxon>
        <taxon>Thermotalea</taxon>
    </lineage>
</organism>
<dbReference type="EMBL" id="LOEE01000014">
    <property type="protein sequence ID" value="KXG77481.1"/>
    <property type="molecule type" value="Genomic_DNA"/>
</dbReference>
<keyword evidence="13" id="KW-1185">Reference proteome</keyword>
<evidence type="ECO:0000256" key="4">
    <source>
        <dbReference type="ARBA" id="ARBA00018141"/>
    </source>
</evidence>
<keyword evidence="7 12" id="KW-0456">Lyase</keyword>
<comment type="cofactor">
    <cofactor evidence="11">
        <name>Zn(2+)</name>
        <dbReference type="ChEBI" id="CHEBI:29105"/>
    </cofactor>
    <text evidence="11">Binds 1 zinc ion per subunit.</text>
</comment>
<comment type="pathway">
    <text evidence="1">Purine metabolism; 7-cyano-7-deazaguanine biosynthesis.</text>
</comment>
<evidence type="ECO:0000256" key="8">
    <source>
        <dbReference type="ARBA" id="ARBA00031449"/>
    </source>
</evidence>
<dbReference type="PIRSF" id="PIRSF006113">
    <property type="entry name" value="PTP_synth"/>
    <property type="match status" value="1"/>
</dbReference>
<protein>
    <recommendedName>
        <fullName evidence="4">6-carboxy-5,6,7,8-tetrahydropterin synthase</fullName>
        <ecNumber evidence="3">4.1.2.50</ecNumber>
    </recommendedName>
    <alternativeName>
        <fullName evidence="8">Queuosine biosynthesis protein QueD</fullName>
    </alternativeName>
</protein>
<dbReference type="NCBIfam" id="TIGR03367">
    <property type="entry name" value="queuosine_QueD"/>
    <property type="match status" value="1"/>
</dbReference>
<dbReference type="RefSeq" id="WP_068554703.1">
    <property type="nucleotide sequence ID" value="NZ_LOEE01000014.1"/>
</dbReference>
<dbReference type="EC" id="4.1.2.50" evidence="3"/>
<dbReference type="UniPathway" id="UPA00391"/>
<dbReference type="PANTHER" id="PTHR12589:SF7">
    <property type="entry name" value="6-PYRUVOYL TETRAHYDROBIOPTERIN SYNTHASE"/>
    <property type="match status" value="1"/>
</dbReference>
<feature type="binding site" evidence="11">
    <location>
        <position position="28"/>
    </location>
    <ligand>
        <name>Zn(2+)</name>
        <dbReference type="ChEBI" id="CHEBI:29105"/>
    </ligand>
</feature>
<feature type="active site" description="Proton acceptor" evidence="10">
    <location>
        <position position="24"/>
    </location>
</feature>
<evidence type="ECO:0000256" key="3">
    <source>
        <dbReference type="ARBA" id="ARBA00012982"/>
    </source>
</evidence>